<dbReference type="InterPro" id="IPR029063">
    <property type="entry name" value="SAM-dependent_MTases_sf"/>
</dbReference>
<sequence>MAAETHKDELIWVPKEDEEERARVDIYKYIFGFVEMAVVKCAIELGIADAIESHGRPMSLLELSSALGCAAPALHRIMRFLVNRKLFKEIRKENVQDSEQPSLYAQTALSRLLLRSGEKSMATFVLMESSPPMLAPWHGLSARVKTEVTSLAPSPFEVANGKDLWSYCEANPHHSQLFNESMACNARVTVEAILEGCSDVFDGISSIVDVGGGNGTALRMLVRACPWIRGINFDLPHVVSVALKSEGVEHVGGDMFKFVPKADAAFLMSVLHDWEDDECIQILKKCREAIPENKGKVIMVECVIEENNNNVEEKHEELELKDVGLFLDMVMIAHTNKGKERTLEEWAYVLGQAGFNRYNIRTINAIHMERLPSLSAQMRDLRFAYISAQMHGQISVMVVESDHKIKLDACKNKGALLTLAEFVISQQLFSTSQVLSGEQDGMTVNSNLYISRLRKSLVKIQSQLRYIESTFPSDPTPPPSPEAYAPTLDEELETGKLQYHRDRAMAVETHKDELIWIPKEDEEERARVDIYKYIFGFVEMAVVKCAIELGIADAIESHGSPMSLLELSSALGCAAPALLRIMRFLTNRKLFKEIRINENVQDSEQPSLYAQTALSRLILRSGEKSMATFVLMESSPPMLAPWHGLSARVKTEVDDSSAPSPFEVANGKDVWSYAAANPGHSQLINEAMACNARVTVAAILDGCLDVFDGIGTIVDVGGGNGTALRMLVRACPWIRGINFDLPHVVSVALKSEGVEHVGGDMFKFVPKADAAFLMSVLHDWEDDECIQILKKCREAIPGDKGKVIMVECVIEENNNNVEEKHEELELKDVGLFLDMVMIAHTNKGKERTLEEWAYVLAQADPARGGQDNAAIADKDKLPQATTQVDVTGDGETAEVGTLHNIEKKKHRGDQPVDEVEFYELDPESYKVLIMDEIQEGDHHDELTWRLNEKEEEERARIDIYKYVFGFVEMAVVKCAIELGIADTIESHGRPISLLDLSSALSCNPHNLHRIMRFLVNRRIFKEIKNDTVNDKGCLYVQTSLSRLLIKSGERSMASFVLMESSNPMLAPWHGLSARVKAEATDALTPFEAANGVDVWSYAAANPDHSQLINEAMACNARVTVAAILNGCLDVFDGVGSIVDVGGGNGTTLQLLVKGCPWINQGINFDLPHVVSVALKSDGVVHVGGDMFDSCKEAIPEKGKVIIVESVIENNKLEENVMKKELELKDVGLFLDMTMMAHTNKGKERSLDEWVYVLHQA</sequence>
<dbReference type="CDD" id="cd02440">
    <property type="entry name" value="AdoMet_MTases"/>
    <property type="match status" value="2"/>
</dbReference>
<dbReference type="Pfam" id="PF08100">
    <property type="entry name" value="Dimerisation"/>
    <property type="match status" value="3"/>
</dbReference>
<dbReference type="EMBL" id="JAATIQ010000595">
    <property type="protein sequence ID" value="KAF4350560.1"/>
    <property type="molecule type" value="Genomic_DNA"/>
</dbReference>
<dbReference type="GO" id="GO:0008171">
    <property type="term" value="F:O-methyltransferase activity"/>
    <property type="evidence" value="ECO:0007669"/>
    <property type="project" value="InterPro"/>
</dbReference>
<feature type="non-terminal residue" evidence="7">
    <location>
        <position position="1256"/>
    </location>
</feature>
<dbReference type="InterPro" id="IPR036390">
    <property type="entry name" value="WH_DNA-bd_sf"/>
</dbReference>
<dbReference type="GO" id="GO:0032259">
    <property type="term" value="P:methylation"/>
    <property type="evidence" value="ECO:0007669"/>
    <property type="project" value="UniProtKB-KW"/>
</dbReference>
<evidence type="ECO:0000259" key="6">
    <source>
        <dbReference type="Pfam" id="PF08100"/>
    </source>
</evidence>
<name>A0A7J6DY54_CANSA</name>
<dbReference type="AlphaFoldDB" id="A0A7J6DY54"/>
<dbReference type="PANTHER" id="PTHR11746">
    <property type="entry name" value="O-METHYLTRANSFERASE"/>
    <property type="match status" value="1"/>
</dbReference>
<feature type="domain" description="O-methyltransferase C-terminal" evidence="5">
    <location>
        <begin position="1189"/>
        <end position="1255"/>
    </location>
</feature>
<reference evidence="7 8" key="1">
    <citation type="journal article" date="2020" name="bioRxiv">
        <title>Sequence and annotation of 42 cannabis genomes reveals extensive copy number variation in cannabinoid synthesis and pathogen resistance genes.</title>
        <authorList>
            <person name="Mckernan K.J."/>
            <person name="Helbert Y."/>
            <person name="Kane L.T."/>
            <person name="Ebling H."/>
            <person name="Zhang L."/>
            <person name="Liu B."/>
            <person name="Eaton Z."/>
            <person name="Mclaughlin S."/>
            <person name="Kingan S."/>
            <person name="Baybayan P."/>
            <person name="Concepcion G."/>
            <person name="Jordan M."/>
            <person name="Riva A."/>
            <person name="Barbazuk W."/>
            <person name="Harkins T."/>
        </authorList>
    </citation>
    <scope>NUCLEOTIDE SEQUENCE [LARGE SCALE GENOMIC DNA]</scope>
    <source>
        <strain evidence="8">cv. Jamaican Lion 4</strain>
        <tissue evidence="7">Leaf</tissue>
    </source>
</reference>
<evidence type="ECO:0000256" key="2">
    <source>
        <dbReference type="ARBA" id="ARBA00022679"/>
    </source>
</evidence>
<evidence type="ECO:0000259" key="5">
    <source>
        <dbReference type="Pfam" id="PF00891"/>
    </source>
</evidence>
<proteinExistence type="inferred from homology"/>
<dbReference type="InterPro" id="IPR001077">
    <property type="entry name" value="COMT_C"/>
</dbReference>
<gene>
    <name evidence="7" type="ORF">G4B88_030093</name>
</gene>
<feature type="domain" description="O-methyltransferase dimerisation" evidence="6">
    <location>
        <begin position="961"/>
        <end position="1047"/>
    </location>
</feature>
<evidence type="ECO:0000313" key="7">
    <source>
        <dbReference type="EMBL" id="KAF4350560.1"/>
    </source>
</evidence>
<feature type="domain" description="O-methyltransferase dimerisation" evidence="6">
    <location>
        <begin position="532"/>
        <end position="621"/>
    </location>
</feature>
<comment type="caution">
    <text evidence="7">The sequence shown here is derived from an EMBL/GenBank/DDBJ whole genome shotgun (WGS) entry which is preliminary data.</text>
</comment>
<feature type="domain" description="O-methyltransferase C-terminal" evidence="5">
    <location>
        <begin position="137"/>
        <end position="356"/>
    </location>
</feature>
<dbReference type="InterPro" id="IPR016461">
    <property type="entry name" value="COMT-like"/>
</dbReference>
<protein>
    <submittedName>
        <fullName evidence="7">Uncharacterized protein</fullName>
    </submittedName>
</protein>
<accession>A0A7J6DY54</accession>
<evidence type="ECO:0000256" key="1">
    <source>
        <dbReference type="ARBA" id="ARBA00022603"/>
    </source>
</evidence>
<dbReference type="InterPro" id="IPR012967">
    <property type="entry name" value="COMT_dimerisation"/>
</dbReference>
<dbReference type="Gene3D" id="3.40.50.150">
    <property type="entry name" value="Vaccinia Virus protein VP39"/>
    <property type="match status" value="4"/>
</dbReference>
<keyword evidence="3" id="KW-0949">S-adenosyl-L-methionine</keyword>
<organism evidence="7 8">
    <name type="scientific">Cannabis sativa</name>
    <name type="common">Hemp</name>
    <name type="synonym">Marijuana</name>
    <dbReference type="NCBI Taxonomy" id="3483"/>
    <lineage>
        <taxon>Eukaryota</taxon>
        <taxon>Viridiplantae</taxon>
        <taxon>Streptophyta</taxon>
        <taxon>Embryophyta</taxon>
        <taxon>Tracheophyta</taxon>
        <taxon>Spermatophyta</taxon>
        <taxon>Magnoliopsida</taxon>
        <taxon>eudicotyledons</taxon>
        <taxon>Gunneridae</taxon>
        <taxon>Pentapetalae</taxon>
        <taxon>rosids</taxon>
        <taxon>fabids</taxon>
        <taxon>Rosales</taxon>
        <taxon>Cannabaceae</taxon>
        <taxon>Cannabis</taxon>
    </lineage>
</organism>
<dbReference type="SUPFAM" id="SSF53335">
    <property type="entry name" value="S-adenosyl-L-methionine-dependent methyltransferases"/>
    <property type="match status" value="3"/>
</dbReference>
<dbReference type="Gene3D" id="1.10.10.10">
    <property type="entry name" value="Winged helix-like DNA-binding domain superfamily/Winged helix DNA-binding domain"/>
    <property type="match status" value="3"/>
</dbReference>
<dbReference type="InterPro" id="IPR036388">
    <property type="entry name" value="WH-like_DNA-bd_sf"/>
</dbReference>
<comment type="similarity">
    <text evidence="4">Belongs to the class I-like SAM-binding methyltransferase superfamily. Cation-independent O-methyltransferase family.</text>
</comment>
<dbReference type="FunFam" id="3.40.50.150:FF:000294">
    <property type="entry name" value="O-methyltransferase family protein"/>
    <property type="match status" value="2"/>
</dbReference>
<dbReference type="GO" id="GO:0046983">
    <property type="term" value="F:protein dimerization activity"/>
    <property type="evidence" value="ECO:0007669"/>
    <property type="project" value="InterPro"/>
</dbReference>
<dbReference type="Proteomes" id="UP000583929">
    <property type="component" value="Unassembled WGS sequence"/>
</dbReference>
<feature type="domain" description="O-methyltransferase C-terminal" evidence="5">
    <location>
        <begin position="642"/>
        <end position="859"/>
    </location>
</feature>
<evidence type="ECO:0000313" key="8">
    <source>
        <dbReference type="Proteomes" id="UP000583929"/>
    </source>
</evidence>
<evidence type="ECO:0000256" key="4">
    <source>
        <dbReference type="ARBA" id="ARBA00038277"/>
    </source>
</evidence>
<keyword evidence="2" id="KW-0808">Transferase</keyword>
<dbReference type="SUPFAM" id="SSF46785">
    <property type="entry name" value="Winged helix' DNA-binding domain"/>
    <property type="match status" value="3"/>
</dbReference>
<dbReference type="Pfam" id="PF00891">
    <property type="entry name" value="Methyltransf_2"/>
    <property type="match status" value="4"/>
</dbReference>
<dbReference type="PROSITE" id="PS51683">
    <property type="entry name" value="SAM_OMT_II"/>
    <property type="match status" value="3"/>
</dbReference>
<keyword evidence="1" id="KW-0489">Methyltransferase</keyword>
<feature type="domain" description="O-methyltransferase C-terminal" evidence="5">
    <location>
        <begin position="1068"/>
        <end position="1188"/>
    </location>
</feature>
<feature type="domain" description="O-methyltransferase dimerisation" evidence="6">
    <location>
        <begin position="28"/>
        <end position="116"/>
    </location>
</feature>
<keyword evidence="8" id="KW-1185">Reference proteome</keyword>
<evidence type="ECO:0000256" key="3">
    <source>
        <dbReference type="ARBA" id="ARBA00022691"/>
    </source>
</evidence>